<evidence type="ECO:0000256" key="1">
    <source>
        <dbReference type="ARBA" id="ARBA00010632"/>
    </source>
</evidence>
<comment type="similarity">
    <text evidence="1">Belongs to the methyltransferase superfamily. Fibrillarin family.</text>
</comment>
<evidence type="ECO:0000256" key="5">
    <source>
        <dbReference type="ARBA" id="ARBA00022679"/>
    </source>
</evidence>
<dbReference type="GO" id="GO:0003723">
    <property type="term" value="F:RNA binding"/>
    <property type="evidence" value="ECO:0007669"/>
    <property type="project" value="UniProtKB-KW"/>
</dbReference>
<gene>
    <name evidence="7" type="ORF">B2A_11045</name>
</gene>
<dbReference type="SUPFAM" id="SSF53335">
    <property type="entry name" value="S-adenosyl-L-methionine-dependent methyltransferases"/>
    <property type="match status" value="1"/>
</dbReference>
<keyword evidence="3" id="KW-0698">rRNA processing</keyword>
<evidence type="ECO:0000313" key="7">
    <source>
        <dbReference type="EMBL" id="EQD40391.1"/>
    </source>
</evidence>
<comment type="caution">
    <text evidence="7">The sequence shown here is derived from an EMBL/GenBank/DDBJ whole genome shotgun (WGS) entry which is preliminary data.</text>
</comment>
<dbReference type="EMBL" id="AUZZ01007964">
    <property type="protein sequence ID" value="EQD40391.1"/>
    <property type="molecule type" value="Genomic_DNA"/>
</dbReference>
<dbReference type="Gene3D" id="3.40.50.150">
    <property type="entry name" value="Vaccinia Virus protein VP39"/>
    <property type="match status" value="1"/>
</dbReference>
<dbReference type="GO" id="GO:1990259">
    <property type="term" value="F:histone H2AQ104 methyltransferase activity"/>
    <property type="evidence" value="ECO:0007669"/>
    <property type="project" value="TreeGrafter"/>
</dbReference>
<dbReference type="InterPro" id="IPR000692">
    <property type="entry name" value="Fibrillarin"/>
</dbReference>
<dbReference type="SMART" id="SM01206">
    <property type="entry name" value="Fibrillarin"/>
    <property type="match status" value="1"/>
</dbReference>
<dbReference type="Pfam" id="PF01269">
    <property type="entry name" value="Fibrillarin"/>
    <property type="match status" value="1"/>
</dbReference>
<name>T0YXN2_9ZZZZ</name>
<dbReference type="NCBIfam" id="NF003276">
    <property type="entry name" value="PRK04266.1-2"/>
    <property type="match status" value="1"/>
</dbReference>
<keyword evidence="4 7" id="KW-0489">Methyltransferase</keyword>
<dbReference type="PRINTS" id="PR00052">
    <property type="entry name" value="FIBRILLARIN"/>
</dbReference>
<reference evidence="7" key="2">
    <citation type="journal article" date="2014" name="ISME J.">
        <title>Microbial stratification in low pH oxic and suboxic macroscopic growths along an acid mine drainage.</title>
        <authorList>
            <person name="Mendez-Garcia C."/>
            <person name="Mesa V."/>
            <person name="Sprenger R.R."/>
            <person name="Richter M."/>
            <person name="Diez M.S."/>
            <person name="Solano J."/>
            <person name="Bargiela R."/>
            <person name="Golyshina O.V."/>
            <person name="Manteca A."/>
            <person name="Ramos J.L."/>
            <person name="Gallego J.R."/>
            <person name="Llorente I."/>
            <person name="Martins Dos Santos V.A."/>
            <person name="Jensen O.N."/>
            <person name="Pelaez A.I."/>
            <person name="Sanchez J."/>
            <person name="Ferrer M."/>
        </authorList>
    </citation>
    <scope>NUCLEOTIDE SEQUENCE</scope>
</reference>
<keyword evidence="6" id="KW-0694">RNA-binding</keyword>
<reference evidence="7" key="1">
    <citation type="submission" date="2013-08" db="EMBL/GenBank/DDBJ databases">
        <authorList>
            <person name="Mendez C."/>
            <person name="Richter M."/>
            <person name="Ferrer M."/>
            <person name="Sanchez J."/>
        </authorList>
    </citation>
    <scope>NUCLEOTIDE SEQUENCE</scope>
</reference>
<feature type="non-terminal residue" evidence="7">
    <location>
        <position position="1"/>
    </location>
</feature>
<accession>T0YXN2</accession>
<dbReference type="AlphaFoldDB" id="T0YXN2"/>
<dbReference type="PANTHER" id="PTHR10335:SF17">
    <property type="entry name" value="FIBRILLARIN"/>
    <property type="match status" value="1"/>
</dbReference>
<keyword evidence="5 7" id="KW-0808">Transferase</keyword>
<evidence type="ECO:0000256" key="2">
    <source>
        <dbReference type="ARBA" id="ARBA00015190"/>
    </source>
</evidence>
<proteinExistence type="inferred from homology"/>
<dbReference type="GO" id="GO:0008649">
    <property type="term" value="F:rRNA methyltransferase activity"/>
    <property type="evidence" value="ECO:0007669"/>
    <property type="project" value="TreeGrafter"/>
</dbReference>
<protein>
    <recommendedName>
        <fullName evidence="2">rRNA 2'-O-methyltransferase fibrillarin</fullName>
    </recommendedName>
</protein>
<dbReference type="GO" id="GO:0000494">
    <property type="term" value="P:box C/D sno(s)RNA 3'-end processing"/>
    <property type="evidence" value="ECO:0007669"/>
    <property type="project" value="TreeGrafter"/>
</dbReference>
<sequence length="135" mass="15288">VSDIAAGGKVFCVELSERNMRDLIKVCERRKNMFPILSDANRIDNYGKSVGLCDVIYQDASARDQAGMLNKNSELLKHGGYAYFIIKSQSIDVSKNPEKVFEEALRGVSPIFEVIEKVKLEPYDDLHMFAVLKKR</sequence>
<dbReference type="InterPro" id="IPR029063">
    <property type="entry name" value="SAM-dependent_MTases_sf"/>
</dbReference>
<evidence type="ECO:0000256" key="4">
    <source>
        <dbReference type="ARBA" id="ARBA00022603"/>
    </source>
</evidence>
<organism evidence="7">
    <name type="scientific">mine drainage metagenome</name>
    <dbReference type="NCBI Taxonomy" id="410659"/>
    <lineage>
        <taxon>unclassified sequences</taxon>
        <taxon>metagenomes</taxon>
        <taxon>ecological metagenomes</taxon>
    </lineage>
</organism>
<evidence type="ECO:0000256" key="3">
    <source>
        <dbReference type="ARBA" id="ARBA00022552"/>
    </source>
</evidence>
<evidence type="ECO:0000256" key="6">
    <source>
        <dbReference type="ARBA" id="ARBA00022884"/>
    </source>
</evidence>
<dbReference type="PANTHER" id="PTHR10335">
    <property type="entry name" value="RRNA 2-O-METHYLTRANSFERASE FIBRILLARIN"/>
    <property type="match status" value="1"/>
</dbReference>